<proteinExistence type="predicted"/>
<protein>
    <submittedName>
        <fullName evidence="1">Uncharacterized protein</fullName>
    </submittedName>
</protein>
<evidence type="ECO:0000313" key="1">
    <source>
        <dbReference type="EMBL" id="JAH85112.1"/>
    </source>
</evidence>
<accession>A0A0E9W427</accession>
<dbReference type="AlphaFoldDB" id="A0A0E9W427"/>
<organism evidence="1">
    <name type="scientific">Anguilla anguilla</name>
    <name type="common">European freshwater eel</name>
    <name type="synonym">Muraena anguilla</name>
    <dbReference type="NCBI Taxonomy" id="7936"/>
    <lineage>
        <taxon>Eukaryota</taxon>
        <taxon>Metazoa</taxon>
        <taxon>Chordata</taxon>
        <taxon>Craniata</taxon>
        <taxon>Vertebrata</taxon>
        <taxon>Euteleostomi</taxon>
        <taxon>Actinopterygii</taxon>
        <taxon>Neopterygii</taxon>
        <taxon>Teleostei</taxon>
        <taxon>Anguilliformes</taxon>
        <taxon>Anguillidae</taxon>
        <taxon>Anguilla</taxon>
    </lineage>
</organism>
<name>A0A0E9W427_ANGAN</name>
<reference evidence="1" key="1">
    <citation type="submission" date="2014-11" db="EMBL/GenBank/DDBJ databases">
        <authorList>
            <person name="Amaro Gonzalez C."/>
        </authorList>
    </citation>
    <scope>NUCLEOTIDE SEQUENCE</scope>
</reference>
<reference evidence="1" key="2">
    <citation type="journal article" date="2015" name="Fish Shellfish Immunol.">
        <title>Early steps in the European eel (Anguilla anguilla)-Vibrio vulnificus interaction in the gills: Role of the RtxA13 toxin.</title>
        <authorList>
            <person name="Callol A."/>
            <person name="Pajuelo D."/>
            <person name="Ebbesson L."/>
            <person name="Teles M."/>
            <person name="MacKenzie S."/>
            <person name="Amaro C."/>
        </authorList>
    </citation>
    <scope>NUCLEOTIDE SEQUENCE</scope>
</reference>
<dbReference type="EMBL" id="GBXM01023465">
    <property type="protein sequence ID" value="JAH85112.1"/>
    <property type="molecule type" value="Transcribed_RNA"/>
</dbReference>
<sequence length="30" mass="3225">MCSYNGEAHPVGSLTVTNIFPFLLLGKLAM</sequence>